<keyword evidence="1" id="KW-0539">Nucleus</keyword>
<dbReference type="GO" id="GO:0001228">
    <property type="term" value="F:DNA-binding transcription activator activity, RNA polymerase II-specific"/>
    <property type="evidence" value="ECO:0007669"/>
    <property type="project" value="TreeGrafter"/>
</dbReference>
<evidence type="ECO:0000313" key="3">
    <source>
        <dbReference type="EMBL" id="KAK2629269.1"/>
    </source>
</evidence>
<dbReference type="Pfam" id="PF00172">
    <property type="entry name" value="Zn_clus"/>
    <property type="match status" value="1"/>
</dbReference>
<reference evidence="3" key="1">
    <citation type="submission" date="2023-06" db="EMBL/GenBank/DDBJ databases">
        <title>Draft genome of Marssonina rosae.</title>
        <authorList>
            <person name="Cheng Q."/>
        </authorList>
    </citation>
    <scope>NUCLEOTIDE SEQUENCE</scope>
    <source>
        <strain evidence="3">R4</strain>
    </source>
</reference>
<dbReference type="SMART" id="SM00066">
    <property type="entry name" value="GAL4"/>
    <property type="match status" value="1"/>
</dbReference>
<evidence type="ECO:0000313" key="4">
    <source>
        <dbReference type="Proteomes" id="UP001285354"/>
    </source>
</evidence>
<dbReference type="Proteomes" id="UP001285354">
    <property type="component" value="Unassembled WGS sequence"/>
</dbReference>
<evidence type="ECO:0000256" key="1">
    <source>
        <dbReference type="ARBA" id="ARBA00023242"/>
    </source>
</evidence>
<feature type="domain" description="Zn(2)-C6 fungal-type" evidence="2">
    <location>
        <begin position="26"/>
        <end position="56"/>
    </location>
</feature>
<dbReference type="PANTHER" id="PTHR47784:SF5">
    <property type="entry name" value="STEROL UPTAKE CONTROL PROTEIN 2"/>
    <property type="match status" value="1"/>
</dbReference>
<accession>A0AAD9WHA9</accession>
<comment type="caution">
    <text evidence="3">The sequence shown here is derived from an EMBL/GenBank/DDBJ whole genome shotgun (WGS) entry which is preliminary data.</text>
</comment>
<dbReference type="PROSITE" id="PS50048">
    <property type="entry name" value="ZN2_CY6_FUNGAL_2"/>
    <property type="match status" value="1"/>
</dbReference>
<dbReference type="AlphaFoldDB" id="A0AAD9WHA9"/>
<sequence length="454" mass="51864">MSDINLLHRNDPSRSPKERRKISKAGCLVCKRRKIKCGEERPSCKNCIKHSVSCKYQFPTTSFRNERYSVKSPGSSSDEELPAPNPPIFSAISLNTVNATQLPDFKMFDLELLHTFTNFTCLSFSHRPDKRALWRVQAPKMGFSNLFVMRGLLAVTALHLGNVHQGRDEQQVYFQYAANMYEKGLHEAAKELPQITSDNATALFLFEAMNYMYTLGQPRPEKPDICAEYKIFSSFAGINVIHDSSSQALRSGPLAPLIRLGDERPRELLGTAGIYLENLRRMVLLNARDSYEVHLFSYVIDELEKPYIVMAQSQSNKWEPNHVFAWLFGTPKEFGHMMSESRQEALVIFAYGCVLFKRLDSFWWLEGWAERLISQVYESLDTEHRSWIQWPLEQIGWFPPEPDYGSHPSLLGSSYELSCWQRFVQEASQAEINLGRGANGGSQPLLPLLGPMFA</sequence>
<dbReference type="InterPro" id="IPR001138">
    <property type="entry name" value="Zn2Cys6_DnaBD"/>
</dbReference>
<proteinExistence type="predicted"/>
<keyword evidence="4" id="KW-1185">Reference proteome</keyword>
<dbReference type="PANTHER" id="PTHR47784">
    <property type="entry name" value="STEROL UPTAKE CONTROL PROTEIN 2"/>
    <property type="match status" value="1"/>
</dbReference>
<name>A0AAD9WHA9_9HELO</name>
<dbReference type="SUPFAM" id="SSF57701">
    <property type="entry name" value="Zn2/Cys6 DNA-binding domain"/>
    <property type="match status" value="1"/>
</dbReference>
<dbReference type="GO" id="GO:0008270">
    <property type="term" value="F:zinc ion binding"/>
    <property type="evidence" value="ECO:0007669"/>
    <property type="project" value="InterPro"/>
</dbReference>
<dbReference type="InterPro" id="IPR053157">
    <property type="entry name" value="Sterol_Uptake_Regulator"/>
</dbReference>
<protein>
    <recommendedName>
        <fullName evidence="2">Zn(2)-C6 fungal-type domain-containing protein</fullName>
    </recommendedName>
</protein>
<dbReference type="Gene3D" id="4.10.240.10">
    <property type="entry name" value="Zn(2)-C6 fungal-type DNA-binding domain"/>
    <property type="match status" value="1"/>
</dbReference>
<dbReference type="PROSITE" id="PS00463">
    <property type="entry name" value="ZN2_CY6_FUNGAL_1"/>
    <property type="match status" value="1"/>
</dbReference>
<gene>
    <name evidence="3" type="ORF">QTJ16_000089</name>
</gene>
<evidence type="ECO:0000259" key="2">
    <source>
        <dbReference type="PROSITE" id="PS50048"/>
    </source>
</evidence>
<dbReference type="InterPro" id="IPR036864">
    <property type="entry name" value="Zn2-C6_fun-type_DNA-bd_sf"/>
</dbReference>
<organism evidence="3 4">
    <name type="scientific">Diplocarpon rosae</name>
    <dbReference type="NCBI Taxonomy" id="946125"/>
    <lineage>
        <taxon>Eukaryota</taxon>
        <taxon>Fungi</taxon>
        <taxon>Dikarya</taxon>
        <taxon>Ascomycota</taxon>
        <taxon>Pezizomycotina</taxon>
        <taxon>Leotiomycetes</taxon>
        <taxon>Helotiales</taxon>
        <taxon>Drepanopezizaceae</taxon>
        <taxon>Diplocarpon</taxon>
    </lineage>
</organism>
<dbReference type="EMBL" id="JAUBYV010000001">
    <property type="protein sequence ID" value="KAK2629269.1"/>
    <property type="molecule type" value="Genomic_DNA"/>
</dbReference>
<dbReference type="CDD" id="cd00067">
    <property type="entry name" value="GAL4"/>
    <property type="match status" value="1"/>
</dbReference>